<dbReference type="EMBL" id="PP711830">
    <property type="protein sequence ID" value="XBH23637.1"/>
    <property type="molecule type" value="Genomic_DNA"/>
</dbReference>
<feature type="domain" description="Phospholipase A2-like" evidence="1">
    <location>
        <begin position="81"/>
        <end position="141"/>
    </location>
</feature>
<sequence>MSPPHKLHLKNGKVLILDDGLLFHTDPDGINDHIQKASELPIPTEENQQESPIHGPEKQNEEGWMPITVAPEEGHAGWFSNYPHVGPGNKILSEAKNPIDAVARQHDIDYSRAKSFDDVQEADRQFIEDMMNVKAESLYESSIKHGSKLAIQAKSTLEKLAGNIVYPRLGKYFN</sequence>
<dbReference type="InterPro" id="IPR013607">
    <property type="entry name" value="Phospholipase_A2-like"/>
</dbReference>
<organism evidence="2">
    <name type="scientific">Chaerephon bat parvovirus</name>
    <dbReference type="NCBI Taxonomy" id="3141915"/>
    <lineage>
        <taxon>Viruses</taxon>
        <taxon>Monodnaviria</taxon>
        <taxon>Shotokuvirae</taxon>
        <taxon>Cossaviricota</taxon>
        <taxon>Quintoviricetes</taxon>
        <taxon>Piccovirales</taxon>
        <taxon>Parvoviridae</taxon>
    </lineage>
</organism>
<reference evidence="2" key="2">
    <citation type="submission" date="2024-02" db="EMBL/GenBank/DDBJ databases">
        <authorList>
            <person name="Hu B."/>
        </authorList>
    </citation>
    <scope>NUCLEOTIDE SEQUENCE</scope>
    <source>
        <strain evidence="2">3A/Kenya/BAT2074/2015</strain>
    </source>
</reference>
<evidence type="ECO:0000313" key="2">
    <source>
        <dbReference type="EMBL" id="XBH23637.1"/>
    </source>
</evidence>
<reference evidence="2" key="1">
    <citation type="journal article" date="2024" name="Microbiome">
        <title>Substantial viral diversity in bats and rodents from East Africa: insights into evolution, recombination, and cocirculation.</title>
        <authorList>
            <person name="Wang D."/>
            <person name="Yang X."/>
            <person name="Ren Z."/>
            <person name="Hu B."/>
            <person name="Zhao H."/>
            <person name="Yang K."/>
            <person name="Shi P."/>
            <person name="Zhang Z."/>
            <person name="Feng Q."/>
            <person name="Nawenja C.V."/>
            <person name="Obanda V."/>
            <person name="Robert K."/>
            <person name="Nalikka B."/>
            <person name="Waruhiu C.N."/>
            <person name="Ochola G.O."/>
            <person name="Onyuok S.O."/>
            <person name="Ochieng H."/>
            <person name="Li B."/>
            <person name="Zhu Y."/>
            <person name="Si H."/>
            <person name="Yin J."/>
            <person name="Kristiansen K."/>
            <person name="Jin X."/>
            <person name="Xu X."/>
            <person name="Xiao M."/>
            <person name="Agwanda B."/>
            <person name="Ommeh S."/>
            <person name="Li J."/>
            <person name="Shi Z.L."/>
        </authorList>
    </citation>
    <scope>NUCLEOTIDE SEQUENCE</scope>
    <source>
        <strain evidence="2">3A/Kenya/BAT2074/2015</strain>
    </source>
</reference>
<protein>
    <submittedName>
        <fullName evidence="2">Structural protein VP1</fullName>
    </submittedName>
</protein>
<name>A0AAU7DZN4_9VIRU</name>
<evidence type="ECO:0000259" key="1">
    <source>
        <dbReference type="Pfam" id="PF08398"/>
    </source>
</evidence>
<accession>A0AAU7DZN4</accession>
<dbReference type="GO" id="GO:0005198">
    <property type="term" value="F:structural molecule activity"/>
    <property type="evidence" value="ECO:0007669"/>
    <property type="project" value="InterPro"/>
</dbReference>
<dbReference type="Pfam" id="PF08398">
    <property type="entry name" value="Phospholip_A2_4"/>
    <property type="match status" value="1"/>
</dbReference>
<proteinExistence type="predicted"/>